<dbReference type="Proteomes" id="UP000193420">
    <property type="component" value="Unassembled WGS sequence"/>
</dbReference>
<dbReference type="AlphaFoldDB" id="A0A1X7KAA6"/>
<proteinExistence type="predicted"/>
<evidence type="ECO:0000256" key="1">
    <source>
        <dbReference type="SAM" id="Phobius"/>
    </source>
</evidence>
<accession>A0A1X7KAA6</accession>
<dbReference type="Pfam" id="PF01244">
    <property type="entry name" value="Peptidase_M19"/>
    <property type="match status" value="1"/>
</dbReference>
<reference evidence="3" key="1">
    <citation type="submission" date="2017-04" db="EMBL/GenBank/DDBJ databases">
        <authorList>
            <person name="Varghese N."/>
            <person name="Submissions S."/>
        </authorList>
    </citation>
    <scope>NUCLEOTIDE SEQUENCE [LARGE SCALE GENOMIC DNA]</scope>
    <source>
        <strain evidence="3">DSM 19835</strain>
    </source>
</reference>
<protein>
    <submittedName>
        <fullName evidence="2">Zn-dependent dipeptidase, dipeptidase homolog</fullName>
    </submittedName>
</protein>
<dbReference type="InterPro" id="IPR032466">
    <property type="entry name" value="Metal_Hydrolase"/>
</dbReference>
<dbReference type="EMBL" id="FXAO01000005">
    <property type="protein sequence ID" value="SMG37920.1"/>
    <property type="molecule type" value="Genomic_DNA"/>
</dbReference>
<sequence>MKKFLRYTLAIVLFLYFLATFIVSPILDKQMNLVEYSDPRQLGSEAKELYNSLEFIADLHCDALLWDRDLTKELDYAHLDFPRMQQANMSLQAFTIVTKSPKGQNFKQNSADAFDKITMLNFVQGRLPDKWFSLYKRAVYQARALQDYQEKYSGKFQLVKSRQDLKNLIELKKKDPEVIGGFLGIEGAHCLEGNLENLQNLYYEGVRMLAPTHFFDNELGGSAHGISGAGLTDFGREVIHEMNRLGIIIDLAHVSPKMIDEILDLTNRPVLVSHTGVKGTKDSPRNISDQHINRIAASGGLIGIGFFRGAIKGEIKHIVEAMKYVRDLVGIEHVALGSDFDGAATTPIDVTGLPFIVQELMNQGFSESEIRAIMGENVRRFLMGQLP</sequence>
<dbReference type="PROSITE" id="PS00869">
    <property type="entry name" value="RENAL_DIPEPTIDASE_1"/>
    <property type="match status" value="1"/>
</dbReference>
<keyword evidence="1" id="KW-1133">Transmembrane helix</keyword>
<dbReference type="PROSITE" id="PS51365">
    <property type="entry name" value="RENAL_DIPEPTIDASE_2"/>
    <property type="match status" value="1"/>
</dbReference>
<dbReference type="CDD" id="cd01301">
    <property type="entry name" value="rDP_like"/>
    <property type="match status" value="1"/>
</dbReference>
<dbReference type="RefSeq" id="WP_085499463.1">
    <property type="nucleotide sequence ID" value="NZ_FXAO01000005.1"/>
</dbReference>
<dbReference type="GO" id="GO:0070573">
    <property type="term" value="F:metallodipeptidase activity"/>
    <property type="evidence" value="ECO:0007669"/>
    <property type="project" value="InterPro"/>
</dbReference>
<evidence type="ECO:0000313" key="3">
    <source>
        <dbReference type="Proteomes" id="UP000193420"/>
    </source>
</evidence>
<dbReference type="STRING" id="188872.SAMN03080602_02684"/>
<evidence type="ECO:0000313" key="2">
    <source>
        <dbReference type="EMBL" id="SMG37920.1"/>
    </source>
</evidence>
<dbReference type="GO" id="GO:0006508">
    <property type="term" value="P:proteolysis"/>
    <property type="evidence" value="ECO:0007669"/>
    <property type="project" value="InterPro"/>
</dbReference>
<dbReference type="InterPro" id="IPR000180">
    <property type="entry name" value="Dipep_AS"/>
</dbReference>
<name>A0A1X7KAA6_9FLAO</name>
<feature type="transmembrane region" description="Helical" evidence="1">
    <location>
        <begin position="7"/>
        <end position="27"/>
    </location>
</feature>
<dbReference type="PANTHER" id="PTHR10443">
    <property type="entry name" value="MICROSOMAL DIPEPTIDASE"/>
    <property type="match status" value="1"/>
</dbReference>
<dbReference type="SUPFAM" id="SSF51556">
    <property type="entry name" value="Metallo-dependent hydrolases"/>
    <property type="match status" value="1"/>
</dbReference>
<dbReference type="InterPro" id="IPR008257">
    <property type="entry name" value="Pept_M19"/>
</dbReference>
<dbReference type="PANTHER" id="PTHR10443:SF12">
    <property type="entry name" value="DIPEPTIDASE"/>
    <property type="match status" value="1"/>
</dbReference>
<gene>
    <name evidence="2" type="ORF">SAMN03080602_02684</name>
</gene>
<dbReference type="OrthoDB" id="9804920at2"/>
<dbReference type="Gene3D" id="3.20.20.140">
    <property type="entry name" value="Metal-dependent hydrolases"/>
    <property type="match status" value="1"/>
</dbReference>
<keyword evidence="3" id="KW-1185">Reference proteome</keyword>
<keyword evidence="1" id="KW-0812">Transmembrane</keyword>
<organism evidence="2 3">
    <name type="scientific">Arenibacter troitsensis</name>
    <dbReference type="NCBI Taxonomy" id="188872"/>
    <lineage>
        <taxon>Bacteria</taxon>
        <taxon>Pseudomonadati</taxon>
        <taxon>Bacteroidota</taxon>
        <taxon>Flavobacteriia</taxon>
        <taxon>Flavobacteriales</taxon>
        <taxon>Flavobacteriaceae</taxon>
        <taxon>Arenibacter</taxon>
    </lineage>
</organism>
<keyword evidence="1" id="KW-0472">Membrane</keyword>